<feature type="compositionally biased region" description="Basic and acidic residues" evidence="1">
    <location>
        <begin position="11"/>
        <end position="24"/>
    </location>
</feature>
<name>A0ABR3L1F4_9TELE</name>
<dbReference type="EMBL" id="JAYMGO010000116">
    <property type="protein sequence ID" value="KAL1246756.1"/>
    <property type="molecule type" value="Genomic_DNA"/>
</dbReference>
<proteinExistence type="predicted"/>
<comment type="caution">
    <text evidence="2">The sequence shown here is derived from an EMBL/GenBank/DDBJ whole genome shotgun (WGS) entry which is preliminary data.</text>
</comment>
<reference evidence="2 3" key="1">
    <citation type="submission" date="2023-09" db="EMBL/GenBank/DDBJ databases">
        <authorList>
            <person name="Wang M."/>
        </authorList>
    </citation>
    <scope>NUCLEOTIDE SEQUENCE [LARGE SCALE GENOMIC DNA]</scope>
    <source>
        <strain evidence="2">GT-2023</strain>
        <tissue evidence="2">Liver</tissue>
    </source>
</reference>
<evidence type="ECO:0000313" key="3">
    <source>
        <dbReference type="Proteomes" id="UP001558613"/>
    </source>
</evidence>
<feature type="region of interest" description="Disordered" evidence="1">
    <location>
        <begin position="1"/>
        <end position="98"/>
    </location>
</feature>
<accession>A0ABR3L1F4</accession>
<evidence type="ECO:0000313" key="2">
    <source>
        <dbReference type="EMBL" id="KAL1246756.1"/>
    </source>
</evidence>
<gene>
    <name evidence="2" type="ORF">QQF64_034311</name>
</gene>
<feature type="compositionally biased region" description="Basic and acidic residues" evidence="1">
    <location>
        <begin position="79"/>
        <end position="97"/>
    </location>
</feature>
<feature type="compositionally biased region" description="Acidic residues" evidence="1">
    <location>
        <begin position="31"/>
        <end position="47"/>
    </location>
</feature>
<feature type="compositionally biased region" description="Basic and acidic residues" evidence="1">
    <location>
        <begin position="48"/>
        <end position="67"/>
    </location>
</feature>
<sequence>MEVGAQEDTVDGERVERGEIEGQKELGVVETVEELEQQERTGEEDEAQKDRAESEKVERGEMDRQKELGVMGTEEMEADKEREQTEEAGKKEPEVKKKVVATSRKSAVKISAKKKKI</sequence>
<protein>
    <submittedName>
        <fullName evidence="2">Uncharacterized protein</fullName>
    </submittedName>
</protein>
<organism evidence="2 3">
    <name type="scientific">Cirrhinus molitorella</name>
    <name type="common">mud carp</name>
    <dbReference type="NCBI Taxonomy" id="172907"/>
    <lineage>
        <taxon>Eukaryota</taxon>
        <taxon>Metazoa</taxon>
        <taxon>Chordata</taxon>
        <taxon>Craniata</taxon>
        <taxon>Vertebrata</taxon>
        <taxon>Euteleostomi</taxon>
        <taxon>Actinopterygii</taxon>
        <taxon>Neopterygii</taxon>
        <taxon>Teleostei</taxon>
        <taxon>Ostariophysi</taxon>
        <taxon>Cypriniformes</taxon>
        <taxon>Cyprinidae</taxon>
        <taxon>Labeoninae</taxon>
        <taxon>Labeonini</taxon>
        <taxon>Cirrhinus</taxon>
    </lineage>
</organism>
<keyword evidence="3" id="KW-1185">Reference proteome</keyword>
<evidence type="ECO:0000256" key="1">
    <source>
        <dbReference type="SAM" id="MobiDB-lite"/>
    </source>
</evidence>
<dbReference type="Proteomes" id="UP001558613">
    <property type="component" value="Unassembled WGS sequence"/>
</dbReference>